<evidence type="ECO:0000313" key="2">
    <source>
        <dbReference type="EMBL" id="RZB49102.1"/>
    </source>
</evidence>
<dbReference type="EMBL" id="QZWG01000019">
    <property type="protein sequence ID" value="RZB49102.1"/>
    <property type="molecule type" value="Genomic_DNA"/>
</dbReference>
<evidence type="ECO:0000256" key="1">
    <source>
        <dbReference type="SAM" id="MobiDB-lite"/>
    </source>
</evidence>
<keyword evidence="3" id="KW-1185">Reference proteome</keyword>
<comment type="caution">
    <text evidence="2">The sequence shown here is derived from an EMBL/GenBank/DDBJ whole genome shotgun (WGS) entry which is preliminary data.</text>
</comment>
<feature type="compositionally biased region" description="Polar residues" evidence="1">
    <location>
        <begin position="67"/>
        <end position="81"/>
    </location>
</feature>
<sequence length="141" mass="15855">AKDCSEALLELDERFSFPNFEPATNPHLCKSLTTTAYQQTPSNNRPRNRRTQNCNVFVAQPYNSSCVTSLRDQGSKPSSRFTQRDCPKNRRTQNRRTKITMSSSHHHMIATASHHFGIKGRRPPQGSHSAIGATIFANPNT</sequence>
<reference evidence="2 3" key="1">
    <citation type="submission" date="2018-09" db="EMBL/GenBank/DDBJ databases">
        <title>A high-quality reference genome of wild soybean provides a powerful tool to mine soybean genomes.</title>
        <authorList>
            <person name="Xie M."/>
            <person name="Chung C.Y.L."/>
            <person name="Li M.-W."/>
            <person name="Wong F.-L."/>
            <person name="Chan T.-F."/>
            <person name="Lam H.-M."/>
        </authorList>
    </citation>
    <scope>NUCLEOTIDE SEQUENCE [LARGE SCALE GENOMIC DNA]</scope>
    <source>
        <strain evidence="3">cv. W05</strain>
        <tissue evidence="2">Hypocotyl of etiolated seedlings</tissue>
    </source>
</reference>
<feature type="region of interest" description="Disordered" evidence="1">
    <location>
        <begin position="67"/>
        <end position="104"/>
    </location>
</feature>
<feature type="compositionally biased region" description="Basic residues" evidence="1">
    <location>
        <begin position="89"/>
        <end position="104"/>
    </location>
</feature>
<protein>
    <submittedName>
        <fullName evidence="2">Uncharacterized protein</fullName>
    </submittedName>
</protein>
<accession>A0A445FJT0</accession>
<gene>
    <name evidence="2" type="ORF">D0Y65_052202</name>
</gene>
<name>A0A445FJT0_GLYSO</name>
<dbReference type="Proteomes" id="UP000289340">
    <property type="component" value="Chromosome 19"/>
</dbReference>
<organism evidence="2 3">
    <name type="scientific">Glycine soja</name>
    <name type="common">Wild soybean</name>
    <dbReference type="NCBI Taxonomy" id="3848"/>
    <lineage>
        <taxon>Eukaryota</taxon>
        <taxon>Viridiplantae</taxon>
        <taxon>Streptophyta</taxon>
        <taxon>Embryophyta</taxon>
        <taxon>Tracheophyta</taxon>
        <taxon>Spermatophyta</taxon>
        <taxon>Magnoliopsida</taxon>
        <taxon>eudicotyledons</taxon>
        <taxon>Gunneridae</taxon>
        <taxon>Pentapetalae</taxon>
        <taxon>rosids</taxon>
        <taxon>fabids</taxon>
        <taxon>Fabales</taxon>
        <taxon>Fabaceae</taxon>
        <taxon>Papilionoideae</taxon>
        <taxon>50 kb inversion clade</taxon>
        <taxon>NPAAA clade</taxon>
        <taxon>indigoferoid/millettioid clade</taxon>
        <taxon>Phaseoleae</taxon>
        <taxon>Glycine</taxon>
        <taxon>Glycine subgen. Soja</taxon>
    </lineage>
</organism>
<feature type="non-terminal residue" evidence="2">
    <location>
        <position position="1"/>
    </location>
</feature>
<feature type="region of interest" description="Disordered" evidence="1">
    <location>
        <begin position="120"/>
        <end position="141"/>
    </location>
</feature>
<evidence type="ECO:0000313" key="3">
    <source>
        <dbReference type="Proteomes" id="UP000289340"/>
    </source>
</evidence>
<dbReference type="AlphaFoldDB" id="A0A445FJT0"/>
<proteinExistence type="predicted"/>